<reference evidence="3 4" key="1">
    <citation type="journal article" date="2017" name="Genome Biol. Evol.">
        <title>Comparative Genomic Analysis Identifies a Campylobacter Clade Deficient in Selenium Metabolism.</title>
        <authorList>
            <person name="Miller W.G."/>
            <person name="Yee E."/>
            <person name="Lopes B.S."/>
            <person name="Chapman M.H."/>
            <person name="Huynh S."/>
            <person name="Bono J.L."/>
            <person name="Parker C.T."/>
            <person name="Strachan N.J.C."/>
            <person name="Forbes K.J."/>
        </authorList>
    </citation>
    <scope>NUCLEOTIDE SEQUENCE [LARGE SCALE GENOMIC DNA]</scope>
    <source>
        <strain evidence="3 4">RM8964</strain>
    </source>
</reference>
<dbReference type="InterPro" id="IPR032782">
    <property type="entry name" value="KhpB_N"/>
</dbReference>
<dbReference type="InterPro" id="IPR038247">
    <property type="entry name" value="Jag_N_dom_sf"/>
</dbReference>
<dbReference type="Gene3D" id="3.30.1370.180">
    <property type="match status" value="1"/>
</dbReference>
<evidence type="ECO:0000313" key="4">
    <source>
        <dbReference type="Proteomes" id="UP000194265"/>
    </source>
</evidence>
<dbReference type="PANTHER" id="PTHR35800:SF1">
    <property type="entry name" value="RNA-BINDING PROTEIN KHPB"/>
    <property type="match status" value="1"/>
</dbReference>
<dbReference type="Gene3D" id="3.30.30.80">
    <property type="entry name" value="probable RNA-binding protein from clostridium symbiosum atcc 14940"/>
    <property type="match status" value="1"/>
</dbReference>
<dbReference type="Gene3D" id="3.30.300.20">
    <property type="match status" value="1"/>
</dbReference>
<proteinExistence type="predicted"/>
<evidence type="ECO:0000256" key="1">
    <source>
        <dbReference type="SAM" id="MobiDB-lite"/>
    </source>
</evidence>
<gene>
    <name evidence="3" type="ORF">CVIC8964_1228</name>
</gene>
<dbReference type="InterPro" id="IPR040977">
    <property type="entry name" value="HP1451_C"/>
</dbReference>
<accession>A0A1X9T2B9</accession>
<dbReference type="Proteomes" id="UP000194265">
    <property type="component" value="Chromosome"/>
</dbReference>
<dbReference type="Pfam" id="PF14804">
    <property type="entry name" value="Jag_N"/>
    <property type="match status" value="1"/>
</dbReference>
<evidence type="ECO:0000313" key="3">
    <source>
        <dbReference type="EMBL" id="ARR02621.1"/>
    </source>
</evidence>
<dbReference type="PANTHER" id="PTHR35800">
    <property type="entry name" value="PROTEIN JAG"/>
    <property type="match status" value="1"/>
</dbReference>
<sequence length="296" mass="33451">MSIKIEAKDLEAAYIKAASQLGCSTINLEITPIRPARKGFLGFFQKDGLFEVAIKKDGEKKVKKPKNNNNERVEKSDRSEKVKTPKIESTHKNSEKIDTKTTINQSEIKSEPVKPQPAKKQTLNIDHSIFDSFHKIDENQAAKSNDDMLIEIKAGLDKLFGVSMFDIEVSELSIYDADTIYIKLDGADAALMIGKEGYRYKAISYLLFNWVNARYNKGIRLEIAEFLKNQESSMAAYLSGVIERVELIGKAQTKPLDGVLVKIALEQLRNRFPDKYVGIKNSDEGKFIVINDFHKK</sequence>
<feature type="compositionally biased region" description="Basic and acidic residues" evidence="1">
    <location>
        <begin position="69"/>
        <end position="95"/>
    </location>
</feature>
<dbReference type="AlphaFoldDB" id="A0A1X9T2B9"/>
<feature type="region of interest" description="Disordered" evidence="1">
    <location>
        <begin position="61"/>
        <end position="95"/>
    </location>
</feature>
<dbReference type="EMBL" id="CP018791">
    <property type="protein sequence ID" value="ARR02621.1"/>
    <property type="molecule type" value="Genomic_DNA"/>
</dbReference>
<dbReference type="STRING" id="1660074.CVIC8964_1228"/>
<dbReference type="InterPro" id="IPR039247">
    <property type="entry name" value="KhpB"/>
</dbReference>
<dbReference type="SMART" id="SM01245">
    <property type="entry name" value="Jag_N"/>
    <property type="match status" value="1"/>
</dbReference>
<feature type="domain" description="RNA-binding protein KhpB N-terminal" evidence="2">
    <location>
        <begin position="4"/>
        <end position="55"/>
    </location>
</feature>
<dbReference type="GO" id="GO:0003723">
    <property type="term" value="F:RNA binding"/>
    <property type="evidence" value="ECO:0007669"/>
    <property type="project" value="InterPro"/>
</dbReference>
<dbReference type="OrthoDB" id="5329502at2"/>
<name>A0A1X9T2B9_9BACT</name>
<organism evidence="3 4">
    <name type="scientific">Campylobacter vicugnae</name>
    <dbReference type="NCBI Taxonomy" id="1660076"/>
    <lineage>
        <taxon>Bacteria</taxon>
        <taxon>Pseudomonadati</taxon>
        <taxon>Campylobacterota</taxon>
        <taxon>Epsilonproteobacteria</taxon>
        <taxon>Campylobacterales</taxon>
        <taxon>Campylobacteraceae</taxon>
        <taxon>Campylobacter</taxon>
    </lineage>
</organism>
<protein>
    <submittedName>
        <fullName evidence="3">RNA-binding protein (Jag domain)</fullName>
    </submittedName>
</protein>
<evidence type="ECO:0000259" key="2">
    <source>
        <dbReference type="SMART" id="SM01245"/>
    </source>
</evidence>
<dbReference type="InterPro" id="IPR015946">
    <property type="entry name" value="KH_dom-like_a/b"/>
</dbReference>
<dbReference type="Pfam" id="PF18472">
    <property type="entry name" value="HP1451_C"/>
    <property type="match status" value="1"/>
</dbReference>